<dbReference type="Proteomes" id="UP001374535">
    <property type="component" value="Chromosome 1"/>
</dbReference>
<gene>
    <name evidence="1" type="ORF">V8G54_003703</name>
</gene>
<dbReference type="AlphaFoldDB" id="A0AAQ3SEF8"/>
<reference evidence="1 2" key="1">
    <citation type="journal article" date="2023" name="Life. Sci Alliance">
        <title>Evolutionary insights into 3D genome organization and epigenetic landscape of Vigna mungo.</title>
        <authorList>
            <person name="Junaid A."/>
            <person name="Singh B."/>
            <person name="Bhatia S."/>
        </authorList>
    </citation>
    <scope>NUCLEOTIDE SEQUENCE [LARGE SCALE GENOMIC DNA]</scope>
    <source>
        <strain evidence="1">Urdbean</strain>
    </source>
</reference>
<organism evidence="1 2">
    <name type="scientific">Vigna mungo</name>
    <name type="common">Black gram</name>
    <name type="synonym">Phaseolus mungo</name>
    <dbReference type="NCBI Taxonomy" id="3915"/>
    <lineage>
        <taxon>Eukaryota</taxon>
        <taxon>Viridiplantae</taxon>
        <taxon>Streptophyta</taxon>
        <taxon>Embryophyta</taxon>
        <taxon>Tracheophyta</taxon>
        <taxon>Spermatophyta</taxon>
        <taxon>Magnoliopsida</taxon>
        <taxon>eudicotyledons</taxon>
        <taxon>Gunneridae</taxon>
        <taxon>Pentapetalae</taxon>
        <taxon>rosids</taxon>
        <taxon>fabids</taxon>
        <taxon>Fabales</taxon>
        <taxon>Fabaceae</taxon>
        <taxon>Papilionoideae</taxon>
        <taxon>50 kb inversion clade</taxon>
        <taxon>NPAAA clade</taxon>
        <taxon>indigoferoid/millettioid clade</taxon>
        <taxon>Phaseoleae</taxon>
        <taxon>Vigna</taxon>
    </lineage>
</organism>
<evidence type="ECO:0000313" key="1">
    <source>
        <dbReference type="EMBL" id="WVZ25159.1"/>
    </source>
</evidence>
<keyword evidence="2" id="KW-1185">Reference proteome</keyword>
<evidence type="ECO:0000313" key="2">
    <source>
        <dbReference type="Proteomes" id="UP001374535"/>
    </source>
</evidence>
<protein>
    <submittedName>
        <fullName evidence="1">Uncharacterized protein</fullName>
    </submittedName>
</protein>
<dbReference type="EMBL" id="CP144700">
    <property type="protein sequence ID" value="WVZ25159.1"/>
    <property type="molecule type" value="Genomic_DNA"/>
</dbReference>
<proteinExistence type="predicted"/>
<sequence>MNVNSLSILPISFQGHLTSFMWDPPQFILLHNKTKYIKQNHSIITSKTIPWCRFASNTSKEFHQYLSIKTTIQTQVVKRTRTVEHTNNLHHFHPSQAPETKGSSLQFLRPKCNAGNPKLLSQPKMGLNLYSTLSLEVGPLVGGLSPQAL</sequence>
<name>A0AAQ3SEF8_VIGMU</name>
<accession>A0AAQ3SEF8</accession>